<keyword evidence="2" id="KW-0812">Transmembrane</keyword>
<evidence type="ECO:0000256" key="1">
    <source>
        <dbReference type="SAM" id="MobiDB-lite"/>
    </source>
</evidence>
<keyword evidence="4" id="KW-1185">Reference proteome</keyword>
<sequence length="346" mass="37839">MYECVCVSAYHLTTNMLYGYIFLSWLLFNLFPGNQSFTPIVRGWLNDQKDTVHLILQRAPVKTTQVPVTTDQETTNSPTQAPTTTYIPITTKKETTNHPTPVPVITTEPPASSSWTTDAETTDTLATDALTQSAISSPITPTEIPVTTDQETPINPTQVPVITTEPPASSPWTTDAETTDTLATDALTQSAISSPITPTEIPVTTDQETPINPTQAITTEIPMSSSWPTDPETTDTLTTDAVTQGMWDYSTASPTLVPQNNMINEIEVWTPENSISAEKTLMHSPHLVWILCPTLLLVILMGTAFIFRKRMQQKADSFKLTQGSGSSIDLETSHLCLELEAIKAVV</sequence>
<organism evidence="3 4">
    <name type="scientific">Aldrovandia affinis</name>
    <dbReference type="NCBI Taxonomy" id="143900"/>
    <lineage>
        <taxon>Eukaryota</taxon>
        <taxon>Metazoa</taxon>
        <taxon>Chordata</taxon>
        <taxon>Craniata</taxon>
        <taxon>Vertebrata</taxon>
        <taxon>Euteleostomi</taxon>
        <taxon>Actinopterygii</taxon>
        <taxon>Neopterygii</taxon>
        <taxon>Teleostei</taxon>
        <taxon>Notacanthiformes</taxon>
        <taxon>Halosauridae</taxon>
        <taxon>Aldrovandia</taxon>
    </lineage>
</organism>
<feature type="region of interest" description="Disordered" evidence="1">
    <location>
        <begin position="93"/>
        <end position="117"/>
    </location>
</feature>
<reference evidence="3" key="1">
    <citation type="journal article" date="2023" name="Science">
        <title>Genome structures resolve the early diversification of teleost fishes.</title>
        <authorList>
            <person name="Parey E."/>
            <person name="Louis A."/>
            <person name="Montfort J."/>
            <person name="Bouchez O."/>
            <person name="Roques C."/>
            <person name="Iampietro C."/>
            <person name="Lluch J."/>
            <person name="Castinel A."/>
            <person name="Donnadieu C."/>
            <person name="Desvignes T."/>
            <person name="Floi Bucao C."/>
            <person name="Jouanno E."/>
            <person name="Wen M."/>
            <person name="Mejri S."/>
            <person name="Dirks R."/>
            <person name="Jansen H."/>
            <person name="Henkel C."/>
            <person name="Chen W.J."/>
            <person name="Zahm M."/>
            <person name="Cabau C."/>
            <person name="Klopp C."/>
            <person name="Thompson A.W."/>
            <person name="Robinson-Rechavi M."/>
            <person name="Braasch I."/>
            <person name="Lecointre G."/>
            <person name="Bobe J."/>
            <person name="Postlethwait J.H."/>
            <person name="Berthelot C."/>
            <person name="Roest Crollius H."/>
            <person name="Guiguen Y."/>
        </authorList>
    </citation>
    <scope>NUCLEOTIDE SEQUENCE</scope>
    <source>
        <strain evidence="3">NC1722</strain>
    </source>
</reference>
<dbReference type="EMBL" id="JAINUG010000048">
    <property type="protein sequence ID" value="KAJ8405535.1"/>
    <property type="molecule type" value="Genomic_DNA"/>
</dbReference>
<dbReference type="Proteomes" id="UP001221898">
    <property type="component" value="Unassembled WGS sequence"/>
</dbReference>
<feature type="region of interest" description="Disordered" evidence="1">
    <location>
        <begin position="139"/>
        <end position="175"/>
    </location>
</feature>
<evidence type="ECO:0000256" key="2">
    <source>
        <dbReference type="SAM" id="Phobius"/>
    </source>
</evidence>
<feature type="transmembrane region" description="Helical" evidence="2">
    <location>
        <begin position="287"/>
        <end position="307"/>
    </location>
</feature>
<gene>
    <name evidence="3" type="ORF">AAFF_G00320080</name>
</gene>
<dbReference type="AlphaFoldDB" id="A0AAD7SN82"/>
<keyword evidence="2" id="KW-1133">Transmembrane helix</keyword>
<comment type="caution">
    <text evidence="3">The sequence shown here is derived from an EMBL/GenBank/DDBJ whole genome shotgun (WGS) entry which is preliminary data.</text>
</comment>
<accession>A0AAD7SN82</accession>
<evidence type="ECO:0000313" key="3">
    <source>
        <dbReference type="EMBL" id="KAJ8405535.1"/>
    </source>
</evidence>
<feature type="compositionally biased region" description="Polar residues" evidence="1">
    <location>
        <begin position="139"/>
        <end position="172"/>
    </location>
</feature>
<evidence type="ECO:0000313" key="4">
    <source>
        <dbReference type="Proteomes" id="UP001221898"/>
    </source>
</evidence>
<name>A0AAD7SN82_9TELE</name>
<protein>
    <submittedName>
        <fullName evidence="3">Uncharacterized protein</fullName>
    </submittedName>
</protein>
<feature type="compositionally biased region" description="Low complexity" evidence="1">
    <location>
        <begin position="103"/>
        <end position="117"/>
    </location>
</feature>
<keyword evidence="2" id="KW-0472">Membrane</keyword>
<proteinExistence type="predicted"/>